<feature type="non-terminal residue" evidence="2">
    <location>
        <position position="1"/>
    </location>
</feature>
<dbReference type="EMBL" id="CAXKWB010055704">
    <property type="protein sequence ID" value="CAL4177489.1"/>
    <property type="molecule type" value="Genomic_DNA"/>
</dbReference>
<evidence type="ECO:0000313" key="3">
    <source>
        <dbReference type="Proteomes" id="UP001497623"/>
    </source>
</evidence>
<keyword evidence="1" id="KW-0472">Membrane</keyword>
<feature type="transmembrane region" description="Helical" evidence="1">
    <location>
        <begin position="16"/>
        <end position="35"/>
    </location>
</feature>
<gene>
    <name evidence="2" type="ORF">MNOR_LOCUS34912</name>
</gene>
<evidence type="ECO:0000256" key="1">
    <source>
        <dbReference type="SAM" id="Phobius"/>
    </source>
</evidence>
<evidence type="ECO:0008006" key="4">
    <source>
        <dbReference type="Google" id="ProtNLM"/>
    </source>
</evidence>
<keyword evidence="3" id="KW-1185">Reference proteome</keyword>
<protein>
    <recommendedName>
        <fullName evidence="4">G-protein coupled receptors family 1 profile domain-containing protein</fullName>
    </recommendedName>
</protein>
<proteinExistence type="predicted"/>
<keyword evidence="1" id="KW-1133">Transmembrane helix</keyword>
<name>A0AAV2SC47_MEGNR</name>
<feature type="non-terminal residue" evidence="2">
    <location>
        <position position="133"/>
    </location>
</feature>
<dbReference type="Gene3D" id="1.20.1070.10">
    <property type="entry name" value="Rhodopsin 7-helix transmembrane proteins"/>
    <property type="match status" value="1"/>
</dbReference>
<reference evidence="2 3" key="1">
    <citation type="submission" date="2024-05" db="EMBL/GenBank/DDBJ databases">
        <authorList>
            <person name="Wallberg A."/>
        </authorList>
    </citation>
    <scope>NUCLEOTIDE SEQUENCE [LARGE SCALE GENOMIC DNA]</scope>
</reference>
<feature type="transmembrane region" description="Helical" evidence="1">
    <location>
        <begin position="55"/>
        <end position="76"/>
    </location>
</feature>
<keyword evidence="1" id="KW-0812">Transmembrane</keyword>
<evidence type="ECO:0000313" key="2">
    <source>
        <dbReference type="EMBL" id="CAL4177489.1"/>
    </source>
</evidence>
<dbReference type="Proteomes" id="UP001497623">
    <property type="component" value="Unassembled WGS sequence"/>
</dbReference>
<comment type="caution">
    <text evidence="2">The sequence shown here is derived from an EMBL/GenBank/DDBJ whole genome shotgun (WGS) entry which is preliminary data.</text>
</comment>
<dbReference type="AlphaFoldDB" id="A0AAV2SC47"/>
<sequence>TVARRPKLRALHSSQYIQALCVVELVSTALYFPLFIENETCVFTSYASAFYSTHIGMTGIAVCKTIGAYVLVFFSYDRFLAVWYNHKFQQVEIGNIVNKRLIITGLSMLLLSTPALCFGKITEISEGHWFAEP</sequence>
<accession>A0AAV2SC47</accession>
<organism evidence="2 3">
    <name type="scientific">Meganyctiphanes norvegica</name>
    <name type="common">Northern krill</name>
    <name type="synonym">Thysanopoda norvegica</name>
    <dbReference type="NCBI Taxonomy" id="48144"/>
    <lineage>
        <taxon>Eukaryota</taxon>
        <taxon>Metazoa</taxon>
        <taxon>Ecdysozoa</taxon>
        <taxon>Arthropoda</taxon>
        <taxon>Crustacea</taxon>
        <taxon>Multicrustacea</taxon>
        <taxon>Malacostraca</taxon>
        <taxon>Eumalacostraca</taxon>
        <taxon>Eucarida</taxon>
        <taxon>Euphausiacea</taxon>
        <taxon>Euphausiidae</taxon>
        <taxon>Meganyctiphanes</taxon>
    </lineage>
</organism>